<dbReference type="Proteomes" id="UP001500936">
    <property type="component" value="Unassembled WGS sequence"/>
</dbReference>
<gene>
    <name evidence="1" type="ORF">GCM10023187_40520</name>
</gene>
<keyword evidence="2" id="KW-1185">Reference proteome</keyword>
<name>A0ABP8KRR3_9BACT</name>
<comment type="caution">
    <text evidence="1">The sequence shown here is derived from an EMBL/GenBank/DDBJ whole genome shotgun (WGS) entry which is preliminary data.</text>
</comment>
<evidence type="ECO:0000313" key="1">
    <source>
        <dbReference type="EMBL" id="GAA4412869.1"/>
    </source>
</evidence>
<dbReference type="EMBL" id="BAABHB010000010">
    <property type="protein sequence ID" value="GAA4412869.1"/>
    <property type="molecule type" value="Genomic_DNA"/>
</dbReference>
<evidence type="ECO:0008006" key="3">
    <source>
        <dbReference type="Google" id="ProtNLM"/>
    </source>
</evidence>
<evidence type="ECO:0000313" key="2">
    <source>
        <dbReference type="Proteomes" id="UP001500936"/>
    </source>
</evidence>
<accession>A0ABP8KRR3</accession>
<proteinExistence type="predicted"/>
<reference evidence="2" key="1">
    <citation type="journal article" date="2019" name="Int. J. Syst. Evol. Microbiol.">
        <title>The Global Catalogue of Microorganisms (GCM) 10K type strain sequencing project: providing services to taxonomists for standard genome sequencing and annotation.</title>
        <authorList>
            <consortium name="The Broad Institute Genomics Platform"/>
            <consortium name="The Broad Institute Genome Sequencing Center for Infectious Disease"/>
            <person name="Wu L."/>
            <person name="Ma J."/>
        </authorList>
    </citation>
    <scope>NUCLEOTIDE SEQUENCE [LARGE SCALE GENOMIC DNA]</scope>
    <source>
        <strain evidence="2">JCM 17925</strain>
    </source>
</reference>
<sequence length="75" mass="9021">MSRRQVIDQMLQMMNQLPDEKLNEVADFTSFVLKRHEESLLQQGIEHLVETSDTFVFLNDEEDLYSRDDLKERFK</sequence>
<dbReference type="RefSeq" id="WP_345269783.1">
    <property type="nucleotide sequence ID" value="NZ_BAABHB010000010.1"/>
</dbReference>
<organism evidence="1 2">
    <name type="scientific">Nibrella viscosa</name>
    <dbReference type="NCBI Taxonomy" id="1084524"/>
    <lineage>
        <taxon>Bacteria</taxon>
        <taxon>Pseudomonadati</taxon>
        <taxon>Bacteroidota</taxon>
        <taxon>Cytophagia</taxon>
        <taxon>Cytophagales</taxon>
        <taxon>Spirosomataceae</taxon>
        <taxon>Nibrella</taxon>
    </lineage>
</organism>
<protein>
    <recommendedName>
        <fullName evidence="3">DUF2281 domain-containing protein</fullName>
    </recommendedName>
</protein>